<dbReference type="EMBL" id="JBFTWV010000303">
    <property type="protein sequence ID" value="KAL2782877.1"/>
    <property type="molecule type" value="Genomic_DNA"/>
</dbReference>
<keyword evidence="2" id="KW-1185">Reference proteome</keyword>
<comment type="caution">
    <text evidence="1">The sequence shown here is derived from an EMBL/GenBank/DDBJ whole genome shotgun (WGS) entry which is preliminary data.</text>
</comment>
<evidence type="ECO:0000313" key="2">
    <source>
        <dbReference type="Proteomes" id="UP001610563"/>
    </source>
</evidence>
<organism evidence="1 2">
    <name type="scientific">Aspergillus keveii</name>
    <dbReference type="NCBI Taxonomy" id="714993"/>
    <lineage>
        <taxon>Eukaryota</taxon>
        <taxon>Fungi</taxon>
        <taxon>Dikarya</taxon>
        <taxon>Ascomycota</taxon>
        <taxon>Pezizomycotina</taxon>
        <taxon>Eurotiomycetes</taxon>
        <taxon>Eurotiomycetidae</taxon>
        <taxon>Eurotiales</taxon>
        <taxon>Aspergillaceae</taxon>
        <taxon>Aspergillus</taxon>
        <taxon>Aspergillus subgen. Nidulantes</taxon>
    </lineage>
</organism>
<proteinExistence type="predicted"/>
<protein>
    <submittedName>
        <fullName evidence="1">Uncharacterized protein</fullName>
    </submittedName>
</protein>
<evidence type="ECO:0000313" key="1">
    <source>
        <dbReference type="EMBL" id="KAL2782877.1"/>
    </source>
</evidence>
<gene>
    <name evidence="1" type="ORF">BJX66DRAFT_319595</name>
</gene>
<dbReference type="Proteomes" id="UP001610563">
    <property type="component" value="Unassembled WGS sequence"/>
</dbReference>
<accession>A0ABR4FIF1</accession>
<sequence length="342" mass="38525">MRCYATKVEFVDMSANLVLDFSPCFFDPMHRNNLVRNRPAYSKPNFPTMDRSWAAWPKRGEISPVKEDAVAVSMFAATGTGGSLTMKATLGDHYTTYNYSPTVPPGLGATPLQYARARQERVHESININRCIKRIEWPGHEVESLGTLMDLITTYSEYRTAASYLPETPTERQAELIKVHPDFLTTTWISLFYTNSAPPNLEFTSSQTPLECNGAVESRNPSTPYIIIPLRLGADPCGDALAVGELRAAVRAMAFKLLWDERSDAWLFPVLILAYYPSHARIIQIHATVNPSTDKRYPKRNLGQLNIQYSPLFDLTESLAQIGLLARYTLARPVPWAWRVYG</sequence>
<reference evidence="1 2" key="1">
    <citation type="submission" date="2024-07" db="EMBL/GenBank/DDBJ databases">
        <title>Section-level genome sequencing and comparative genomics of Aspergillus sections Usti and Cavernicolus.</title>
        <authorList>
            <consortium name="Lawrence Berkeley National Laboratory"/>
            <person name="Nybo J.L."/>
            <person name="Vesth T.C."/>
            <person name="Theobald S."/>
            <person name="Frisvad J.C."/>
            <person name="Larsen T.O."/>
            <person name="Kjaerboelling I."/>
            <person name="Rothschild-Mancinelli K."/>
            <person name="Lyhne E.K."/>
            <person name="Kogle M.E."/>
            <person name="Barry K."/>
            <person name="Clum A."/>
            <person name="Na H."/>
            <person name="Ledsgaard L."/>
            <person name="Lin J."/>
            <person name="Lipzen A."/>
            <person name="Kuo A."/>
            <person name="Riley R."/>
            <person name="Mondo S."/>
            <person name="Labutti K."/>
            <person name="Haridas S."/>
            <person name="Pangalinan J."/>
            <person name="Salamov A.A."/>
            <person name="Simmons B.A."/>
            <person name="Magnuson J.K."/>
            <person name="Chen J."/>
            <person name="Drula E."/>
            <person name="Henrissat B."/>
            <person name="Wiebenga A."/>
            <person name="Lubbers R.J."/>
            <person name="Gomes A.C."/>
            <person name="Makela M.R."/>
            <person name="Stajich J."/>
            <person name="Grigoriev I.V."/>
            <person name="Mortensen U.H."/>
            <person name="De Vries R.P."/>
            <person name="Baker S.E."/>
            <person name="Andersen M.R."/>
        </authorList>
    </citation>
    <scope>NUCLEOTIDE SEQUENCE [LARGE SCALE GENOMIC DNA]</scope>
    <source>
        <strain evidence="1 2">CBS 209.92</strain>
    </source>
</reference>
<name>A0ABR4FIF1_9EURO</name>